<feature type="domain" description="Alpha-L-rhamnosidase six-hairpin glycosidase" evidence="7">
    <location>
        <begin position="450"/>
        <end position="790"/>
    </location>
</feature>
<keyword evidence="3" id="KW-0378">Hydrolase</keyword>
<dbReference type="InterPro" id="IPR013783">
    <property type="entry name" value="Ig-like_fold"/>
</dbReference>
<dbReference type="InterPro" id="IPR013737">
    <property type="entry name" value="Bac_rhamnosid_N"/>
</dbReference>
<dbReference type="Pfam" id="PF08531">
    <property type="entry name" value="Bac_rhamnosid_N"/>
    <property type="match status" value="1"/>
</dbReference>
<dbReference type="Pfam" id="PF17390">
    <property type="entry name" value="Bac_rhamnosid_C"/>
    <property type="match status" value="1"/>
</dbReference>
<keyword evidence="10" id="KW-1185">Reference proteome</keyword>
<dbReference type="GO" id="GO:0005975">
    <property type="term" value="P:carbohydrate metabolic process"/>
    <property type="evidence" value="ECO:0007669"/>
    <property type="project" value="InterPro"/>
</dbReference>
<feature type="domain" description="Alpha-L-rhamnosidase C-terminal" evidence="8">
    <location>
        <begin position="792"/>
        <end position="861"/>
    </location>
</feature>
<organism evidence="9 10">
    <name type="scientific">Kribbella caucasensis</name>
    <dbReference type="NCBI Taxonomy" id="2512215"/>
    <lineage>
        <taxon>Bacteria</taxon>
        <taxon>Bacillati</taxon>
        <taxon>Actinomycetota</taxon>
        <taxon>Actinomycetes</taxon>
        <taxon>Propionibacteriales</taxon>
        <taxon>Kribbellaceae</taxon>
        <taxon>Kribbella</taxon>
    </lineage>
</organism>
<evidence type="ECO:0000256" key="3">
    <source>
        <dbReference type="ARBA" id="ARBA00022801"/>
    </source>
</evidence>
<dbReference type="AlphaFoldDB" id="A0A4R6KCU3"/>
<evidence type="ECO:0000259" key="5">
    <source>
        <dbReference type="Pfam" id="PF05592"/>
    </source>
</evidence>
<dbReference type="Pfam" id="PF17389">
    <property type="entry name" value="Bac_rhamnosid6H"/>
    <property type="match status" value="1"/>
</dbReference>
<proteinExistence type="predicted"/>
<evidence type="ECO:0000256" key="1">
    <source>
        <dbReference type="ARBA" id="ARBA00001445"/>
    </source>
</evidence>
<feature type="domain" description="Bacterial alpha-L-rhamnosidase N-terminal" evidence="6">
    <location>
        <begin position="161"/>
        <end position="333"/>
    </location>
</feature>
<dbReference type="PANTHER" id="PTHR33307">
    <property type="entry name" value="ALPHA-RHAMNOSIDASE (EUROFUNG)"/>
    <property type="match status" value="1"/>
</dbReference>
<dbReference type="Gene3D" id="2.60.120.260">
    <property type="entry name" value="Galactose-binding domain-like"/>
    <property type="match status" value="2"/>
</dbReference>
<dbReference type="Proteomes" id="UP000295388">
    <property type="component" value="Unassembled WGS sequence"/>
</dbReference>
<dbReference type="InterPro" id="IPR035396">
    <property type="entry name" value="Bac_rhamnosid6H"/>
</dbReference>
<evidence type="ECO:0000256" key="2">
    <source>
        <dbReference type="ARBA" id="ARBA00012652"/>
    </source>
</evidence>
<dbReference type="InterPro" id="IPR008902">
    <property type="entry name" value="Rhamnosid_concanavalin"/>
</dbReference>
<dbReference type="InterPro" id="IPR016007">
    <property type="entry name" value="Alpha_rhamnosid"/>
</dbReference>
<dbReference type="Pfam" id="PF25788">
    <property type="entry name" value="Ig_Rha78A_N"/>
    <property type="match status" value="1"/>
</dbReference>
<dbReference type="InterPro" id="IPR012341">
    <property type="entry name" value="6hp_glycosidase-like_sf"/>
</dbReference>
<dbReference type="EMBL" id="SNWQ01000008">
    <property type="protein sequence ID" value="TDO48029.1"/>
    <property type="molecule type" value="Genomic_DNA"/>
</dbReference>
<feature type="region of interest" description="Disordered" evidence="4">
    <location>
        <begin position="315"/>
        <end position="341"/>
    </location>
</feature>
<evidence type="ECO:0000259" key="7">
    <source>
        <dbReference type="Pfam" id="PF17389"/>
    </source>
</evidence>
<reference evidence="9 10" key="1">
    <citation type="submission" date="2019-03" db="EMBL/GenBank/DDBJ databases">
        <title>Genomic Encyclopedia of Type Strains, Phase III (KMG-III): the genomes of soil and plant-associated and newly described type strains.</title>
        <authorList>
            <person name="Whitman W."/>
        </authorList>
    </citation>
    <scope>NUCLEOTIDE SEQUENCE [LARGE SCALE GENOMIC DNA]</scope>
    <source>
        <strain evidence="9 10">VKM Ac-2527</strain>
    </source>
</reference>
<dbReference type="Pfam" id="PF05592">
    <property type="entry name" value="Bac_rhamnosid"/>
    <property type="match status" value="1"/>
</dbReference>
<dbReference type="Gene3D" id="2.60.40.10">
    <property type="entry name" value="Immunoglobulins"/>
    <property type="match status" value="1"/>
</dbReference>
<dbReference type="GO" id="GO:0030596">
    <property type="term" value="F:alpha-L-rhamnosidase activity"/>
    <property type="evidence" value="ECO:0007669"/>
    <property type="project" value="UniProtKB-EC"/>
</dbReference>
<evidence type="ECO:0000313" key="10">
    <source>
        <dbReference type="Proteomes" id="UP000295388"/>
    </source>
</evidence>
<accession>A0A4R6KCU3</accession>
<evidence type="ECO:0000259" key="8">
    <source>
        <dbReference type="Pfam" id="PF17390"/>
    </source>
</evidence>
<dbReference type="RefSeq" id="WP_166665492.1">
    <property type="nucleotide sequence ID" value="NZ_SNWQ01000008.1"/>
</dbReference>
<dbReference type="PIRSF" id="PIRSF010631">
    <property type="entry name" value="A-rhamnsds"/>
    <property type="match status" value="1"/>
</dbReference>
<protein>
    <recommendedName>
        <fullName evidence="2">alpha-L-rhamnosidase</fullName>
        <ecNumber evidence="2">3.2.1.40</ecNumber>
    </recommendedName>
</protein>
<dbReference type="EC" id="3.2.1.40" evidence="2"/>
<feature type="domain" description="Alpha-L-rhamnosidase concanavalin-like" evidence="5">
    <location>
        <begin position="345"/>
        <end position="445"/>
    </location>
</feature>
<dbReference type="Gene3D" id="2.60.420.10">
    <property type="entry name" value="Maltose phosphorylase, domain 3"/>
    <property type="match status" value="1"/>
</dbReference>
<sequence length="875" mass="96564">MKPEHAARPDQLRTEYCTDPLGVEDARPRFSWLPAHPRGGGVGGQRAYQVRVASTRTDCLSGGADIWDSGKVVSSQTDQIAFAGTELGSAHRYYWSVRTWDPAGDVSAWAAPATFEMGLLTPGEWRCAQWITRNLPADELSADALPAPLLRKTFRLPDRPIDRARLYISALGYGVAHLDGHRIGTNLLDPAPTNYAETVLYTVHDATETLRRGAGGSHVLAVELGRGRYGEPASNVWFWHKAPWWDNPKLLALLRVWFADGTVANIVSDPSWRAADGPTRFDSLFLGEQYDARLRRTGWELSDYDDTAWQPAVASAPPGGALRSQQQEPIRAVAETEPVGVSEPQDGVQVVDFGRQLAGHARLTVSGRRGVCLSIRYGERLDADGLVDISQNHIDGDIQTDTYVLAGEDEEVFAPQFSYKGFQYMQIEGHPGKLRPEDVRAVELHTDVASTGDFACDDELVNRIHQGCRRAILSNLHGLPTDTPTYEKNGWTADAHLTANVASYNFFMPRVYTKWLQDFTDAQLPSGELPPIVPTSGWGYRGSDASITAPVPAWDAAYFEIPWTMYRHYGDERILARHYDGQRRYLDFLSTAIDGGVVYGGLGDFLAPGANGRPPEGPAVHETAYTYRIVTLLKQIAAVLGHDQDLPAYDEIGRLVRDGFTATFFDQASVACHGEVATEYRQSPNVLGLAFDLVPHDQRSAVLDGLVADIRARGNHLDTGVLGTKYLFPLLSDNGLVDLAYVVATQRTYPGYGYWIDQGATALFEAWHADARSRNHHFYGTVDQWFYEDIAGIRPGAAGYAQVRIRPVPPAALGWAKASLTTVRGPITAQWRRMTDGIEITADIPPGVTAEIHVPMHGGYDVHYRHDGTWTFRGE</sequence>
<evidence type="ECO:0000313" key="9">
    <source>
        <dbReference type="EMBL" id="TDO48029.1"/>
    </source>
</evidence>
<evidence type="ECO:0000256" key="4">
    <source>
        <dbReference type="SAM" id="MobiDB-lite"/>
    </source>
</evidence>
<comment type="caution">
    <text evidence="9">The sequence shown here is derived from an EMBL/GenBank/DDBJ whole genome shotgun (WGS) entry which is preliminary data.</text>
</comment>
<dbReference type="InterPro" id="IPR008928">
    <property type="entry name" value="6-hairpin_glycosidase_sf"/>
</dbReference>
<dbReference type="InterPro" id="IPR035398">
    <property type="entry name" value="Bac_rhamnosid_C"/>
</dbReference>
<comment type="catalytic activity">
    <reaction evidence="1">
        <text>Hydrolysis of terminal non-reducing alpha-L-rhamnose residues in alpha-L-rhamnosides.</text>
        <dbReference type="EC" id="3.2.1.40"/>
    </reaction>
</comment>
<dbReference type="Gene3D" id="1.50.10.10">
    <property type="match status" value="1"/>
</dbReference>
<name>A0A4R6KCU3_9ACTN</name>
<dbReference type="PANTHER" id="PTHR33307:SF6">
    <property type="entry name" value="ALPHA-RHAMNOSIDASE (EUROFUNG)-RELATED"/>
    <property type="match status" value="1"/>
</dbReference>
<dbReference type="SUPFAM" id="SSF48208">
    <property type="entry name" value="Six-hairpin glycosidases"/>
    <property type="match status" value="1"/>
</dbReference>
<evidence type="ECO:0000259" key="6">
    <source>
        <dbReference type="Pfam" id="PF08531"/>
    </source>
</evidence>
<gene>
    <name evidence="9" type="ORF">EV643_108346</name>
</gene>